<feature type="region of interest" description="Disordered" evidence="1">
    <location>
        <begin position="1"/>
        <end position="399"/>
    </location>
</feature>
<feature type="compositionally biased region" description="Low complexity" evidence="1">
    <location>
        <begin position="215"/>
        <end position="230"/>
    </location>
</feature>
<feature type="compositionally biased region" description="Basic and acidic residues" evidence="1">
    <location>
        <begin position="16"/>
        <end position="35"/>
    </location>
</feature>
<organism evidence="2 3">
    <name type="scientific">Amanita muscaria (strain Koide BX008)</name>
    <dbReference type="NCBI Taxonomy" id="946122"/>
    <lineage>
        <taxon>Eukaryota</taxon>
        <taxon>Fungi</taxon>
        <taxon>Dikarya</taxon>
        <taxon>Basidiomycota</taxon>
        <taxon>Agaricomycotina</taxon>
        <taxon>Agaricomycetes</taxon>
        <taxon>Agaricomycetidae</taxon>
        <taxon>Agaricales</taxon>
        <taxon>Pluteineae</taxon>
        <taxon>Amanitaceae</taxon>
        <taxon>Amanita</taxon>
    </lineage>
</organism>
<dbReference type="Proteomes" id="UP000054549">
    <property type="component" value="Unassembled WGS sequence"/>
</dbReference>
<feature type="compositionally biased region" description="Low complexity" evidence="1">
    <location>
        <begin position="344"/>
        <end position="357"/>
    </location>
</feature>
<dbReference type="EMBL" id="KN818225">
    <property type="protein sequence ID" value="KIL69603.1"/>
    <property type="molecule type" value="Genomic_DNA"/>
</dbReference>
<dbReference type="InParanoid" id="A0A0C2XKL1"/>
<feature type="compositionally biased region" description="Basic and acidic residues" evidence="1">
    <location>
        <begin position="165"/>
        <end position="176"/>
    </location>
</feature>
<sequence>MTSLPPKPVSSPPPPPRKDDDERRGHRHLSQEDRFYVPSRPGRLADSYVASYDQGRHTSRYRDRDWERRTRDTWDRTPRGREDDNDYYRRRDDTYIASDDRRTRRPPSPRRSDRPYRSRSPRGRRPYSPPRYAPRFPHSRSPPPKRPRYSSRSPPRSPRRRQHSRSPEKGKGERSANRLNESSPTQLALLSTSPEKRKRERSAHRRNEGSPTQLASPSTSTSHPKKTASTGESPRRNQGETKSDQSTNVTESKLFISQNVPDNKAPSKSSPLGRKPDEKPLLNNLQQQPQHASNHVKDEVRRSPAREHDPEFKARERTPSPPRQPRFMNNQSSRDGPHGRRSSRSPPRAPRTFPRSSLAQSTAGLHTGRRPPLAGASSTTDSKKVDKPERPNVTAGIDAEASRHHVFVHHYNHALCDRLLD</sequence>
<feature type="compositionally biased region" description="Polar residues" evidence="1">
    <location>
        <begin position="177"/>
        <end position="193"/>
    </location>
</feature>
<feature type="compositionally biased region" description="Basic and acidic residues" evidence="1">
    <location>
        <begin position="381"/>
        <end position="390"/>
    </location>
</feature>
<evidence type="ECO:0000313" key="2">
    <source>
        <dbReference type="EMBL" id="KIL69603.1"/>
    </source>
</evidence>
<proteinExistence type="predicted"/>
<name>A0A0C2XKL1_AMAMK</name>
<protein>
    <submittedName>
        <fullName evidence="2">Uncharacterized protein</fullName>
    </submittedName>
</protein>
<dbReference type="HOGENOM" id="CLU_652075_0_0_1"/>
<feature type="compositionally biased region" description="Basic and acidic residues" evidence="1">
    <location>
        <begin position="295"/>
        <end position="318"/>
    </location>
</feature>
<keyword evidence="3" id="KW-1185">Reference proteome</keyword>
<accession>A0A0C2XKL1</accession>
<feature type="compositionally biased region" description="Basic and acidic residues" evidence="1">
    <location>
        <begin position="54"/>
        <end position="102"/>
    </location>
</feature>
<feature type="compositionally biased region" description="Low complexity" evidence="1">
    <location>
        <begin position="281"/>
        <end position="290"/>
    </location>
</feature>
<dbReference type="AlphaFoldDB" id="A0A0C2XKL1"/>
<feature type="compositionally biased region" description="Basic and acidic residues" evidence="1">
    <location>
        <begin position="233"/>
        <end position="243"/>
    </location>
</feature>
<gene>
    <name evidence="2" type="ORF">M378DRAFT_175776</name>
</gene>
<feature type="compositionally biased region" description="Polar residues" evidence="1">
    <location>
        <begin position="244"/>
        <end position="270"/>
    </location>
</feature>
<reference evidence="2 3" key="1">
    <citation type="submission" date="2014-04" db="EMBL/GenBank/DDBJ databases">
        <title>Evolutionary Origins and Diversification of the Mycorrhizal Mutualists.</title>
        <authorList>
            <consortium name="DOE Joint Genome Institute"/>
            <consortium name="Mycorrhizal Genomics Consortium"/>
            <person name="Kohler A."/>
            <person name="Kuo A."/>
            <person name="Nagy L.G."/>
            <person name="Floudas D."/>
            <person name="Copeland A."/>
            <person name="Barry K.W."/>
            <person name="Cichocki N."/>
            <person name="Veneault-Fourrey C."/>
            <person name="LaButti K."/>
            <person name="Lindquist E.A."/>
            <person name="Lipzen A."/>
            <person name="Lundell T."/>
            <person name="Morin E."/>
            <person name="Murat C."/>
            <person name="Riley R."/>
            <person name="Ohm R."/>
            <person name="Sun H."/>
            <person name="Tunlid A."/>
            <person name="Henrissat B."/>
            <person name="Grigoriev I.V."/>
            <person name="Hibbett D.S."/>
            <person name="Martin F."/>
        </authorList>
    </citation>
    <scope>NUCLEOTIDE SEQUENCE [LARGE SCALE GENOMIC DNA]</scope>
    <source>
        <strain evidence="2 3">Koide BX008</strain>
    </source>
</reference>
<feature type="compositionally biased region" description="Pro residues" evidence="1">
    <location>
        <begin position="1"/>
        <end position="15"/>
    </location>
</feature>
<evidence type="ECO:0000256" key="1">
    <source>
        <dbReference type="SAM" id="MobiDB-lite"/>
    </source>
</evidence>
<evidence type="ECO:0000313" key="3">
    <source>
        <dbReference type="Proteomes" id="UP000054549"/>
    </source>
</evidence>